<dbReference type="Proteomes" id="UP000837857">
    <property type="component" value="Chromosome 4"/>
</dbReference>
<reference evidence="1" key="1">
    <citation type="submission" date="2022-03" db="EMBL/GenBank/DDBJ databases">
        <authorList>
            <person name="Martin H S."/>
        </authorList>
    </citation>
    <scope>NUCLEOTIDE SEQUENCE</scope>
</reference>
<dbReference type="EMBL" id="OW152816">
    <property type="protein sequence ID" value="CAH2065944.1"/>
    <property type="molecule type" value="Genomic_DNA"/>
</dbReference>
<evidence type="ECO:0000313" key="1">
    <source>
        <dbReference type="EMBL" id="CAH2065944.1"/>
    </source>
</evidence>
<organism evidence="1 2">
    <name type="scientific">Iphiclides podalirius</name>
    <name type="common">scarce swallowtail</name>
    <dbReference type="NCBI Taxonomy" id="110791"/>
    <lineage>
        <taxon>Eukaryota</taxon>
        <taxon>Metazoa</taxon>
        <taxon>Ecdysozoa</taxon>
        <taxon>Arthropoda</taxon>
        <taxon>Hexapoda</taxon>
        <taxon>Insecta</taxon>
        <taxon>Pterygota</taxon>
        <taxon>Neoptera</taxon>
        <taxon>Endopterygota</taxon>
        <taxon>Lepidoptera</taxon>
        <taxon>Glossata</taxon>
        <taxon>Ditrysia</taxon>
        <taxon>Papilionoidea</taxon>
        <taxon>Papilionidae</taxon>
        <taxon>Papilioninae</taxon>
        <taxon>Iphiclides</taxon>
    </lineage>
</organism>
<sequence>MVSSSGDLRAHLREADFARARADGKWAFSNGVVTTANGRRGRLALSAALGGRKAAAANVPPAPALPHLFTPTRADMFPAIAIGPPKGPPPHPKPVNPIRVCAVSGFFRCLIRNAPLTTSTRVEIRVRI</sequence>
<protein>
    <submittedName>
        <fullName evidence="1">Uncharacterized protein</fullName>
    </submittedName>
</protein>
<keyword evidence="2" id="KW-1185">Reference proteome</keyword>
<feature type="non-terminal residue" evidence="1">
    <location>
        <position position="128"/>
    </location>
</feature>
<gene>
    <name evidence="1" type="ORF">IPOD504_LOCUS13205</name>
</gene>
<name>A0ABN8IUK9_9NEOP</name>
<proteinExistence type="predicted"/>
<evidence type="ECO:0000313" key="2">
    <source>
        <dbReference type="Proteomes" id="UP000837857"/>
    </source>
</evidence>
<accession>A0ABN8IUK9</accession>